<keyword evidence="3" id="KW-1185">Reference proteome</keyword>
<protein>
    <submittedName>
        <fullName evidence="2">Uncharacterized protein</fullName>
    </submittedName>
</protein>
<comment type="caution">
    <text evidence="2">The sequence shown here is derived from an EMBL/GenBank/DDBJ whole genome shotgun (WGS) entry which is preliminary data.</text>
</comment>
<dbReference type="RefSeq" id="WP_183347545.1">
    <property type="nucleotide sequence ID" value="NZ_JACHEO010000001.1"/>
</dbReference>
<evidence type="ECO:0000313" key="3">
    <source>
        <dbReference type="Proteomes" id="UP000539642"/>
    </source>
</evidence>
<dbReference type="Proteomes" id="UP000539642">
    <property type="component" value="Unassembled WGS sequence"/>
</dbReference>
<name>A0A840UJR8_9BACT</name>
<keyword evidence="1" id="KW-0472">Membrane</keyword>
<keyword evidence="1" id="KW-0812">Transmembrane</keyword>
<dbReference type="EMBL" id="JACHEO010000001">
    <property type="protein sequence ID" value="MBB5346587.1"/>
    <property type="molecule type" value="Genomic_DNA"/>
</dbReference>
<keyword evidence="1" id="KW-1133">Transmembrane helix</keyword>
<evidence type="ECO:0000256" key="1">
    <source>
        <dbReference type="SAM" id="Phobius"/>
    </source>
</evidence>
<accession>A0A840UJR8</accession>
<sequence>MSASKNNDTPVMSRNFDLGGFECLRVARLLMLNRIIPIGNFGGGGGVRCLVVLAILHLLGRPIFRLLIHYEHRLHSLYMFMKKLKNRR</sequence>
<proteinExistence type="predicted"/>
<reference evidence="2 3" key="1">
    <citation type="submission" date="2020-08" db="EMBL/GenBank/DDBJ databases">
        <title>Genomic Encyclopedia of Type Strains, Phase IV (KMG-IV): sequencing the most valuable type-strain genomes for metagenomic binning, comparative biology and taxonomic classification.</title>
        <authorList>
            <person name="Goeker M."/>
        </authorList>
    </citation>
    <scope>NUCLEOTIDE SEQUENCE [LARGE SCALE GENOMIC DNA]</scope>
    <source>
        <strain evidence="2 3">DSM 28570</strain>
    </source>
</reference>
<feature type="transmembrane region" description="Helical" evidence="1">
    <location>
        <begin position="35"/>
        <end position="59"/>
    </location>
</feature>
<gene>
    <name evidence="2" type="ORF">HNQ81_000294</name>
</gene>
<dbReference type="AlphaFoldDB" id="A0A840UJR8"/>
<organism evidence="2 3">
    <name type="scientific">Desulfoprunum benzoelyticum</name>
    <dbReference type="NCBI Taxonomy" id="1506996"/>
    <lineage>
        <taxon>Bacteria</taxon>
        <taxon>Pseudomonadati</taxon>
        <taxon>Thermodesulfobacteriota</taxon>
        <taxon>Desulfobulbia</taxon>
        <taxon>Desulfobulbales</taxon>
        <taxon>Desulfobulbaceae</taxon>
        <taxon>Desulfoprunum</taxon>
    </lineage>
</organism>
<evidence type="ECO:0000313" key="2">
    <source>
        <dbReference type="EMBL" id="MBB5346587.1"/>
    </source>
</evidence>